<dbReference type="EMBL" id="QICN01000007">
    <property type="protein sequence ID" value="PXV66613.1"/>
    <property type="molecule type" value="Genomic_DNA"/>
</dbReference>
<protein>
    <submittedName>
        <fullName evidence="2">Uncharacterized protein</fullName>
    </submittedName>
</protein>
<feature type="chain" id="PRO_5016245056" evidence="1">
    <location>
        <begin position="25"/>
        <end position="191"/>
    </location>
</feature>
<keyword evidence="3" id="KW-1185">Reference proteome</keyword>
<dbReference type="RefSeq" id="WP_146216601.1">
    <property type="nucleotide sequence ID" value="NZ_CAKZQT010000033.1"/>
</dbReference>
<evidence type="ECO:0000256" key="1">
    <source>
        <dbReference type="SAM" id="SignalP"/>
    </source>
</evidence>
<gene>
    <name evidence="2" type="ORF">C8D93_107178</name>
</gene>
<sequence length="191" mass="21044">MSGRATLLATLIAAAFLPSAPLHAADRRLGEITDACSLLTVPLAVELLGQPVKPLASNEHIPTFHSQCAFSGLERGGYMISVAFKFMVKAMFDADALPPEQLDFNAGFASGGLTHDEKLPYPGEAAYVFEDGEHTYLLLVTGIDGPEDGAGEQSTLVAHYRYDHPQRPHAQRRDELMKLAWRHYRLWRLGR</sequence>
<dbReference type="AlphaFoldDB" id="A0A318E858"/>
<dbReference type="Proteomes" id="UP000248330">
    <property type="component" value="Unassembled WGS sequence"/>
</dbReference>
<name>A0A318E858_9GAMM</name>
<evidence type="ECO:0000313" key="2">
    <source>
        <dbReference type="EMBL" id="PXV66613.1"/>
    </source>
</evidence>
<evidence type="ECO:0000313" key="3">
    <source>
        <dbReference type="Proteomes" id="UP000248330"/>
    </source>
</evidence>
<accession>A0A318E858</accession>
<comment type="caution">
    <text evidence="2">The sequence shown here is derived from an EMBL/GenBank/DDBJ whole genome shotgun (WGS) entry which is preliminary data.</text>
</comment>
<keyword evidence="1" id="KW-0732">Signal</keyword>
<feature type="signal peptide" evidence="1">
    <location>
        <begin position="1"/>
        <end position="24"/>
    </location>
</feature>
<organism evidence="2 3">
    <name type="scientific">Sinimarinibacterium flocculans</name>
    <dbReference type="NCBI Taxonomy" id="985250"/>
    <lineage>
        <taxon>Bacteria</taxon>
        <taxon>Pseudomonadati</taxon>
        <taxon>Pseudomonadota</taxon>
        <taxon>Gammaproteobacteria</taxon>
        <taxon>Nevskiales</taxon>
        <taxon>Nevskiaceae</taxon>
        <taxon>Sinimarinibacterium</taxon>
    </lineage>
</organism>
<proteinExistence type="predicted"/>
<dbReference type="OrthoDB" id="5733709at2"/>
<reference evidence="2 3" key="1">
    <citation type="submission" date="2018-04" db="EMBL/GenBank/DDBJ databases">
        <title>Genomic Encyclopedia of Type Strains, Phase IV (KMG-IV): sequencing the most valuable type-strain genomes for metagenomic binning, comparative biology and taxonomic classification.</title>
        <authorList>
            <person name="Goeker M."/>
        </authorList>
    </citation>
    <scope>NUCLEOTIDE SEQUENCE [LARGE SCALE GENOMIC DNA]</scope>
    <source>
        <strain evidence="2 3">DSM 104150</strain>
    </source>
</reference>